<dbReference type="PANTHER" id="PTHR30629:SF2">
    <property type="entry name" value="PROPHAGE INTEGRASE INTS-RELATED"/>
    <property type="match status" value="1"/>
</dbReference>
<gene>
    <name evidence="6" type="ORF">FHS55_001594</name>
</gene>
<dbReference type="InterPro" id="IPR002104">
    <property type="entry name" value="Integrase_catalytic"/>
</dbReference>
<feature type="domain" description="Tyr recombinase" evidence="5">
    <location>
        <begin position="207"/>
        <end position="382"/>
    </location>
</feature>
<reference evidence="6 7" key="1">
    <citation type="submission" date="2020-08" db="EMBL/GenBank/DDBJ databases">
        <title>Genomic Encyclopedia of Type Strains, Phase IV (KMG-IV): sequencing the most valuable type-strain genomes for metagenomic binning, comparative biology and taxonomic classification.</title>
        <authorList>
            <person name="Goeker M."/>
        </authorList>
    </citation>
    <scope>NUCLEOTIDE SEQUENCE [LARGE SCALE GENOMIC DNA]</scope>
    <source>
        <strain evidence="6 7">DSM 5895</strain>
    </source>
</reference>
<name>A0A839Z5P8_9HYPH</name>
<dbReference type="Gene3D" id="3.30.160.390">
    <property type="entry name" value="Integrase, DNA-binding domain"/>
    <property type="match status" value="1"/>
</dbReference>
<keyword evidence="3" id="KW-0238">DNA-binding</keyword>
<dbReference type="InterPro" id="IPR038488">
    <property type="entry name" value="Integrase_DNA-bd_sf"/>
</dbReference>
<keyword evidence="2" id="KW-0229">DNA integration</keyword>
<comment type="similarity">
    <text evidence="1">Belongs to the 'phage' integrase family.</text>
</comment>
<dbReference type="Pfam" id="PF13356">
    <property type="entry name" value="Arm-DNA-bind_3"/>
    <property type="match status" value="1"/>
</dbReference>
<dbReference type="SUPFAM" id="SSF56349">
    <property type="entry name" value="DNA breaking-rejoining enzymes"/>
    <property type="match status" value="1"/>
</dbReference>
<evidence type="ECO:0000259" key="5">
    <source>
        <dbReference type="PROSITE" id="PS51898"/>
    </source>
</evidence>
<evidence type="ECO:0000256" key="1">
    <source>
        <dbReference type="ARBA" id="ARBA00008857"/>
    </source>
</evidence>
<protein>
    <submittedName>
        <fullName evidence="6">Integrase</fullName>
    </submittedName>
</protein>
<dbReference type="InterPro" id="IPR025166">
    <property type="entry name" value="Integrase_DNA_bind_dom"/>
</dbReference>
<dbReference type="InterPro" id="IPR053876">
    <property type="entry name" value="Phage_int_M"/>
</dbReference>
<evidence type="ECO:0000256" key="4">
    <source>
        <dbReference type="ARBA" id="ARBA00023172"/>
    </source>
</evidence>
<dbReference type="GO" id="GO:0015074">
    <property type="term" value="P:DNA integration"/>
    <property type="evidence" value="ECO:0007669"/>
    <property type="project" value="UniProtKB-KW"/>
</dbReference>
<dbReference type="InterPro" id="IPR010998">
    <property type="entry name" value="Integrase_recombinase_N"/>
</dbReference>
<dbReference type="InterPro" id="IPR013762">
    <property type="entry name" value="Integrase-like_cat_sf"/>
</dbReference>
<dbReference type="PROSITE" id="PS51898">
    <property type="entry name" value="TYR_RECOMBINASE"/>
    <property type="match status" value="1"/>
</dbReference>
<accession>A0A839Z5P8</accession>
<evidence type="ECO:0000313" key="7">
    <source>
        <dbReference type="Proteomes" id="UP000533469"/>
    </source>
</evidence>
<dbReference type="Proteomes" id="UP000533469">
    <property type="component" value="Unassembled WGS sequence"/>
</dbReference>
<dbReference type="RefSeq" id="WP_183189140.1">
    <property type="nucleotide sequence ID" value="NZ_JACICD010000002.1"/>
</dbReference>
<proteinExistence type="inferred from homology"/>
<dbReference type="InterPro" id="IPR011010">
    <property type="entry name" value="DNA_brk_join_enz"/>
</dbReference>
<dbReference type="AlphaFoldDB" id="A0A839Z5P8"/>
<comment type="caution">
    <text evidence="6">The sequence shown here is derived from an EMBL/GenBank/DDBJ whole genome shotgun (WGS) entry which is preliminary data.</text>
</comment>
<keyword evidence="7" id="KW-1185">Reference proteome</keyword>
<evidence type="ECO:0000256" key="2">
    <source>
        <dbReference type="ARBA" id="ARBA00022908"/>
    </source>
</evidence>
<dbReference type="CDD" id="cd00801">
    <property type="entry name" value="INT_P4_C"/>
    <property type="match status" value="1"/>
</dbReference>
<keyword evidence="4" id="KW-0233">DNA recombination</keyword>
<dbReference type="PANTHER" id="PTHR30629">
    <property type="entry name" value="PROPHAGE INTEGRASE"/>
    <property type="match status" value="1"/>
</dbReference>
<dbReference type="GO" id="GO:0003677">
    <property type="term" value="F:DNA binding"/>
    <property type="evidence" value="ECO:0007669"/>
    <property type="project" value="UniProtKB-KW"/>
</dbReference>
<evidence type="ECO:0000313" key="6">
    <source>
        <dbReference type="EMBL" id="MBB3770999.1"/>
    </source>
</evidence>
<dbReference type="Pfam" id="PF00589">
    <property type="entry name" value="Phage_integrase"/>
    <property type="match status" value="1"/>
</dbReference>
<dbReference type="Gene3D" id="1.10.150.130">
    <property type="match status" value="1"/>
</dbReference>
<organism evidence="6 7">
    <name type="scientific">Ancylobacter tetraedralis</name>
    <dbReference type="NCBI Taxonomy" id="217068"/>
    <lineage>
        <taxon>Bacteria</taxon>
        <taxon>Pseudomonadati</taxon>
        <taxon>Pseudomonadota</taxon>
        <taxon>Alphaproteobacteria</taxon>
        <taxon>Hyphomicrobiales</taxon>
        <taxon>Xanthobacteraceae</taxon>
        <taxon>Ancylobacter</taxon>
    </lineage>
</organism>
<evidence type="ECO:0000256" key="3">
    <source>
        <dbReference type="ARBA" id="ARBA00023125"/>
    </source>
</evidence>
<dbReference type="Gene3D" id="1.10.443.10">
    <property type="entry name" value="Intergrase catalytic core"/>
    <property type="match status" value="1"/>
</dbReference>
<dbReference type="GO" id="GO:0006310">
    <property type="term" value="P:DNA recombination"/>
    <property type="evidence" value="ECO:0007669"/>
    <property type="project" value="UniProtKB-KW"/>
</dbReference>
<dbReference type="Pfam" id="PF22022">
    <property type="entry name" value="Phage_int_M"/>
    <property type="match status" value="1"/>
</dbReference>
<dbReference type="InterPro" id="IPR050808">
    <property type="entry name" value="Phage_Integrase"/>
</dbReference>
<sequence>MAREVNKLSTRGVLALRKPGRHSDGGGLYLVVDPSGAKRWLFLFRWQGKLKEMGLGGLTSVSLSVARDAAADARRLVAAGLNPIEQRRAAEAAASVVTFGDFSDQMIDDIESGFRNEKHRWQWRHTLEVYAASLRPIAIAGVNTEHVLKVLQPLWQTKQETASRLRGRIERVLDAGRAKGLRAGENPARWRGHLDSLLPRRKKLQRGHHPAMPYAEVPAFITELRKREALSALMLEFTILTAARSGEVIAATWGEIDRKAKIWTVPPERMKAGKEHRVPLSERALEILDRVELLRREDGYVFPGPRKGKPHSNMAMLALLQKRMDMESITVHGFRSSFRDWAGELTTFPREVAEAALAHVVGDEVERAYRRGDALEKRRKLMDAWAKFIGTTPAANVVPMVRPG</sequence>
<dbReference type="EMBL" id="JACICD010000002">
    <property type="protein sequence ID" value="MBB3770999.1"/>
    <property type="molecule type" value="Genomic_DNA"/>
</dbReference>